<name>A0AAV6VE51_9ARAC</name>
<comment type="caution">
    <text evidence="2">The sequence shown here is derived from an EMBL/GenBank/DDBJ whole genome shotgun (WGS) entry which is preliminary data.</text>
</comment>
<sequence>MEPTGFGSPENGISDEIITILDKYDCNQNYIQLPEEECAAFLPTEGDTILTVKAKKPNSGSSVEDNKIEETEVIFPESLDEEIINESAKNEGRTFSKLTKIKKKTVTKLYRRVDTNLDLVWQAYFTLNLVVIPVLLAILSGILLHDPFDSDPYSSDVALHLMLAFTVTALIVCLPFHLMTLDDIENAILQENVNRGLVSKTTTTTTYYYGKENVEEMC</sequence>
<dbReference type="EMBL" id="JAFNEN010000107">
    <property type="protein sequence ID" value="KAG8194180.1"/>
    <property type="molecule type" value="Genomic_DNA"/>
</dbReference>
<dbReference type="Proteomes" id="UP000827092">
    <property type="component" value="Unassembled WGS sequence"/>
</dbReference>
<keyword evidence="1" id="KW-0472">Membrane</keyword>
<reference evidence="2 3" key="1">
    <citation type="journal article" date="2022" name="Nat. Ecol. Evol.">
        <title>A masculinizing supergene underlies an exaggerated male reproductive morph in a spider.</title>
        <authorList>
            <person name="Hendrickx F."/>
            <person name="De Corte Z."/>
            <person name="Sonet G."/>
            <person name="Van Belleghem S.M."/>
            <person name="Kostlbacher S."/>
            <person name="Vangestel C."/>
        </authorList>
    </citation>
    <scope>NUCLEOTIDE SEQUENCE [LARGE SCALE GENOMIC DNA]</scope>
    <source>
        <strain evidence="2">W744_W776</strain>
    </source>
</reference>
<accession>A0AAV6VE51</accession>
<evidence type="ECO:0000313" key="3">
    <source>
        <dbReference type="Proteomes" id="UP000827092"/>
    </source>
</evidence>
<keyword evidence="1" id="KW-1133">Transmembrane helix</keyword>
<proteinExistence type="predicted"/>
<feature type="transmembrane region" description="Helical" evidence="1">
    <location>
        <begin position="157"/>
        <end position="178"/>
    </location>
</feature>
<evidence type="ECO:0000256" key="1">
    <source>
        <dbReference type="SAM" id="Phobius"/>
    </source>
</evidence>
<gene>
    <name evidence="2" type="ORF">JTE90_002384</name>
</gene>
<organism evidence="2 3">
    <name type="scientific">Oedothorax gibbosus</name>
    <dbReference type="NCBI Taxonomy" id="931172"/>
    <lineage>
        <taxon>Eukaryota</taxon>
        <taxon>Metazoa</taxon>
        <taxon>Ecdysozoa</taxon>
        <taxon>Arthropoda</taxon>
        <taxon>Chelicerata</taxon>
        <taxon>Arachnida</taxon>
        <taxon>Araneae</taxon>
        <taxon>Araneomorphae</taxon>
        <taxon>Entelegynae</taxon>
        <taxon>Araneoidea</taxon>
        <taxon>Linyphiidae</taxon>
        <taxon>Erigoninae</taxon>
        <taxon>Oedothorax</taxon>
    </lineage>
</organism>
<protein>
    <submittedName>
        <fullName evidence="2">Uncharacterized protein</fullName>
    </submittedName>
</protein>
<evidence type="ECO:0000313" key="2">
    <source>
        <dbReference type="EMBL" id="KAG8194180.1"/>
    </source>
</evidence>
<keyword evidence="3" id="KW-1185">Reference proteome</keyword>
<dbReference type="AlphaFoldDB" id="A0AAV6VE51"/>
<keyword evidence="1" id="KW-0812">Transmembrane</keyword>
<feature type="transmembrane region" description="Helical" evidence="1">
    <location>
        <begin position="119"/>
        <end position="145"/>
    </location>
</feature>